<keyword evidence="5 9" id="KW-0732">Signal</keyword>
<keyword evidence="12" id="KW-1185">Reference proteome</keyword>
<dbReference type="RefSeq" id="WP_091134060.1">
    <property type="nucleotide sequence ID" value="NZ_FMVJ01000005.1"/>
</dbReference>
<comment type="subcellular location">
    <subcellularLocation>
        <location evidence="2">Secreted</location>
    </subcellularLocation>
</comment>
<gene>
    <name evidence="11" type="ORF">SAMN02927923_02112</name>
</gene>
<evidence type="ECO:0000256" key="3">
    <source>
        <dbReference type="ARBA" id="ARBA00022525"/>
    </source>
</evidence>
<dbReference type="InterPro" id="IPR006626">
    <property type="entry name" value="PbH1"/>
</dbReference>
<dbReference type="GO" id="GO:0046872">
    <property type="term" value="F:metal ion binding"/>
    <property type="evidence" value="ECO:0007669"/>
    <property type="project" value="UniProtKB-KW"/>
</dbReference>
<proteinExistence type="inferred from homology"/>
<dbReference type="SMART" id="SM00710">
    <property type="entry name" value="PbH1"/>
    <property type="match status" value="7"/>
</dbReference>
<protein>
    <submittedName>
        <fullName evidence="11">Parallel beta-helix repeat (Two copies)</fullName>
    </submittedName>
</protein>
<feature type="signal peptide" evidence="9">
    <location>
        <begin position="1"/>
        <end position="24"/>
    </location>
</feature>
<dbReference type="InterPro" id="IPR011050">
    <property type="entry name" value="Pectin_lyase_fold/virulence"/>
</dbReference>
<evidence type="ECO:0000313" key="11">
    <source>
        <dbReference type="EMBL" id="SCY71687.1"/>
    </source>
</evidence>
<organism evidence="11 12">
    <name type="scientific">Microvirga guangxiensis</name>
    <dbReference type="NCBI Taxonomy" id="549386"/>
    <lineage>
        <taxon>Bacteria</taxon>
        <taxon>Pseudomonadati</taxon>
        <taxon>Pseudomonadota</taxon>
        <taxon>Alphaproteobacteria</taxon>
        <taxon>Hyphomicrobiales</taxon>
        <taxon>Methylobacteriaceae</taxon>
        <taxon>Microvirga</taxon>
    </lineage>
</organism>
<keyword evidence="6" id="KW-0106">Calcium</keyword>
<dbReference type="OrthoDB" id="9795486at2"/>
<comment type="cofactor">
    <cofactor evidence="1">
        <name>Ca(2+)</name>
        <dbReference type="ChEBI" id="CHEBI:29108"/>
    </cofactor>
</comment>
<evidence type="ECO:0000256" key="9">
    <source>
        <dbReference type="SAM" id="SignalP"/>
    </source>
</evidence>
<evidence type="ECO:0000259" key="10">
    <source>
        <dbReference type="Pfam" id="PF13229"/>
    </source>
</evidence>
<evidence type="ECO:0000256" key="8">
    <source>
        <dbReference type="ARBA" id="ARBA00038263"/>
    </source>
</evidence>
<keyword evidence="7" id="KW-0456">Lyase</keyword>
<dbReference type="STRING" id="549386.SAMN02927923_02112"/>
<dbReference type="GO" id="GO:0016837">
    <property type="term" value="F:carbon-oxygen lyase activity, acting on polysaccharides"/>
    <property type="evidence" value="ECO:0007669"/>
    <property type="project" value="TreeGrafter"/>
</dbReference>
<comment type="similarity">
    <text evidence="8">Belongs to the polysaccharide lyase 9 family.</text>
</comment>
<evidence type="ECO:0000256" key="2">
    <source>
        <dbReference type="ARBA" id="ARBA00004613"/>
    </source>
</evidence>
<dbReference type="PANTHER" id="PTHR40088:SF1">
    <property type="entry name" value="PECTATE LYASE PEL9"/>
    <property type="match status" value="1"/>
</dbReference>
<sequence>MIHLRTRLPIAMLATFLQAASVEAATIYVSTSGSDSNPGTIDQPLQTISKAAQVATPGTKVIVLGGVYRDVVQIPVGGTPGRPITFEPASGQLVVLDGSDTPSNTSLVQINASYINFRGFTVRNAKRSGITAWGTHHVNITNNKVHGSIRAGIWIGHTDAGQSYNNLIARNEIWDNCLENKSRTWESGWPQAIGLHASDRSIVQDNRVYRNYCEGIGTQSTQSVRVIGNTVSDSFSVNIYLDNAPGTIVRNNKIYHTNDSNFYRYGKPARGIQIANEYTNIELPSRGLHVSNNTLIGVGGITYGNYQRASGLIDSVISPNTILNTTEQRR</sequence>
<feature type="domain" description="Right handed beta helix" evidence="10">
    <location>
        <begin position="109"/>
        <end position="281"/>
    </location>
</feature>
<accession>A0A1G5I6V9</accession>
<evidence type="ECO:0000313" key="12">
    <source>
        <dbReference type="Proteomes" id="UP000199569"/>
    </source>
</evidence>
<dbReference type="SUPFAM" id="SSF51126">
    <property type="entry name" value="Pectin lyase-like"/>
    <property type="match status" value="1"/>
</dbReference>
<evidence type="ECO:0000256" key="1">
    <source>
        <dbReference type="ARBA" id="ARBA00001913"/>
    </source>
</evidence>
<feature type="chain" id="PRO_5011585325" evidence="9">
    <location>
        <begin position="25"/>
        <end position="330"/>
    </location>
</feature>
<keyword evidence="4" id="KW-0479">Metal-binding</keyword>
<keyword evidence="3" id="KW-0964">Secreted</keyword>
<evidence type="ECO:0000256" key="5">
    <source>
        <dbReference type="ARBA" id="ARBA00022729"/>
    </source>
</evidence>
<dbReference type="Pfam" id="PF13229">
    <property type="entry name" value="Beta_helix"/>
    <property type="match status" value="1"/>
</dbReference>
<dbReference type="InterPro" id="IPR039448">
    <property type="entry name" value="Beta_helix"/>
</dbReference>
<evidence type="ECO:0000256" key="4">
    <source>
        <dbReference type="ARBA" id="ARBA00022723"/>
    </source>
</evidence>
<dbReference type="Proteomes" id="UP000199569">
    <property type="component" value="Unassembled WGS sequence"/>
</dbReference>
<evidence type="ECO:0000256" key="6">
    <source>
        <dbReference type="ARBA" id="ARBA00022837"/>
    </source>
</evidence>
<name>A0A1G5I6V9_9HYPH</name>
<evidence type="ECO:0000256" key="7">
    <source>
        <dbReference type="ARBA" id="ARBA00023239"/>
    </source>
</evidence>
<dbReference type="PANTHER" id="PTHR40088">
    <property type="entry name" value="PECTATE LYASE (EUROFUNG)"/>
    <property type="match status" value="1"/>
</dbReference>
<dbReference type="Gene3D" id="2.160.20.10">
    <property type="entry name" value="Single-stranded right-handed beta-helix, Pectin lyase-like"/>
    <property type="match status" value="1"/>
</dbReference>
<dbReference type="GO" id="GO:0005576">
    <property type="term" value="C:extracellular region"/>
    <property type="evidence" value="ECO:0007669"/>
    <property type="project" value="UniProtKB-SubCell"/>
</dbReference>
<dbReference type="InterPro" id="IPR012334">
    <property type="entry name" value="Pectin_lyas_fold"/>
</dbReference>
<dbReference type="EMBL" id="FMVJ01000005">
    <property type="protein sequence ID" value="SCY71687.1"/>
    <property type="molecule type" value="Genomic_DNA"/>
</dbReference>
<dbReference type="InterPro" id="IPR052052">
    <property type="entry name" value="Polysaccharide_Lyase_9"/>
</dbReference>
<reference evidence="11 12" key="1">
    <citation type="submission" date="2016-10" db="EMBL/GenBank/DDBJ databases">
        <authorList>
            <person name="de Groot N.N."/>
        </authorList>
    </citation>
    <scope>NUCLEOTIDE SEQUENCE [LARGE SCALE GENOMIC DNA]</scope>
    <source>
        <strain evidence="11 12">CGMCC 1.7666</strain>
    </source>
</reference>
<dbReference type="AlphaFoldDB" id="A0A1G5I6V9"/>